<accession>A0A2I0HED1</accession>
<organism evidence="2 3">
    <name type="scientific">Punica granatum</name>
    <name type="common">Pomegranate</name>
    <dbReference type="NCBI Taxonomy" id="22663"/>
    <lineage>
        <taxon>Eukaryota</taxon>
        <taxon>Viridiplantae</taxon>
        <taxon>Streptophyta</taxon>
        <taxon>Embryophyta</taxon>
        <taxon>Tracheophyta</taxon>
        <taxon>Spermatophyta</taxon>
        <taxon>Magnoliopsida</taxon>
        <taxon>eudicotyledons</taxon>
        <taxon>Gunneridae</taxon>
        <taxon>Pentapetalae</taxon>
        <taxon>rosids</taxon>
        <taxon>malvids</taxon>
        <taxon>Myrtales</taxon>
        <taxon>Lythraceae</taxon>
        <taxon>Punica</taxon>
    </lineage>
</organism>
<keyword evidence="1" id="KW-0732">Signal</keyword>
<evidence type="ECO:0000256" key="1">
    <source>
        <dbReference type="SAM" id="SignalP"/>
    </source>
</evidence>
<evidence type="ECO:0000313" key="2">
    <source>
        <dbReference type="EMBL" id="PKI08191.1"/>
    </source>
</evidence>
<feature type="signal peptide" evidence="1">
    <location>
        <begin position="1"/>
        <end position="20"/>
    </location>
</feature>
<dbReference type="EMBL" id="PGOL01041133">
    <property type="protein sequence ID" value="PKI08191.1"/>
    <property type="molecule type" value="Genomic_DNA"/>
</dbReference>
<protein>
    <submittedName>
        <fullName evidence="2">Uncharacterized protein</fullName>
    </submittedName>
</protein>
<gene>
    <name evidence="2" type="ORF">CRG98_049576</name>
</gene>
<feature type="chain" id="PRO_5014198787" evidence="1">
    <location>
        <begin position="21"/>
        <end position="92"/>
    </location>
</feature>
<dbReference type="AlphaFoldDB" id="A0A2I0HED1"/>
<evidence type="ECO:0000313" key="3">
    <source>
        <dbReference type="Proteomes" id="UP000233551"/>
    </source>
</evidence>
<reference evidence="2 3" key="1">
    <citation type="submission" date="2017-11" db="EMBL/GenBank/DDBJ databases">
        <title>De-novo sequencing of pomegranate (Punica granatum L.) genome.</title>
        <authorList>
            <person name="Akparov Z."/>
            <person name="Amiraslanov A."/>
            <person name="Hajiyeva S."/>
            <person name="Abbasov M."/>
            <person name="Kaur K."/>
            <person name="Hamwieh A."/>
            <person name="Solovyev V."/>
            <person name="Salamov A."/>
            <person name="Braich B."/>
            <person name="Kosarev P."/>
            <person name="Mahmoud A."/>
            <person name="Hajiyev E."/>
            <person name="Babayeva S."/>
            <person name="Izzatullayeva V."/>
            <person name="Mammadov A."/>
            <person name="Mammadov A."/>
            <person name="Sharifova S."/>
            <person name="Ojaghi J."/>
            <person name="Eynullazada K."/>
            <person name="Bayramov B."/>
            <person name="Abdulazimova A."/>
            <person name="Shahmuradov I."/>
        </authorList>
    </citation>
    <scope>NUCLEOTIDE SEQUENCE [LARGE SCALE GENOMIC DNA]</scope>
    <source>
        <strain evidence="3">cv. AG2017</strain>
        <tissue evidence="2">Leaf</tissue>
    </source>
</reference>
<proteinExistence type="predicted"/>
<name>A0A2I0HED1_PUNGR</name>
<comment type="caution">
    <text evidence="2">The sequence shown here is derived from an EMBL/GenBank/DDBJ whole genome shotgun (WGS) entry which is preliminary data.</text>
</comment>
<keyword evidence="3" id="KW-1185">Reference proteome</keyword>
<sequence>MHRRWGIRLSGRWCGRVAYGILLGAWRPELTVLTDVSFPLLLPDVPVAALFEDSPSFFSAGPSILPSLTPMSSFFPASIRLENEDVWANKCK</sequence>
<dbReference type="Proteomes" id="UP000233551">
    <property type="component" value="Unassembled WGS sequence"/>
</dbReference>